<evidence type="ECO:0000313" key="12">
    <source>
        <dbReference type="Proteomes" id="UP000812440"/>
    </source>
</evidence>
<feature type="compositionally biased region" description="Basic and acidic residues" evidence="9">
    <location>
        <begin position="335"/>
        <end position="354"/>
    </location>
</feature>
<dbReference type="InterPro" id="IPR038889">
    <property type="entry name" value="Shugoshin1/2"/>
</dbReference>
<keyword evidence="5" id="KW-0159">Chromosome partition</keyword>
<dbReference type="GO" id="GO:0051301">
    <property type="term" value="P:cell division"/>
    <property type="evidence" value="ECO:0007669"/>
    <property type="project" value="UniProtKB-KW"/>
</dbReference>
<proteinExistence type="inferred from homology"/>
<keyword evidence="7" id="KW-0131">Cell cycle</keyword>
<dbReference type="GO" id="GO:0000775">
    <property type="term" value="C:chromosome, centromeric region"/>
    <property type="evidence" value="ECO:0007669"/>
    <property type="project" value="UniProtKB-SubCell"/>
</dbReference>
<evidence type="ECO:0000256" key="9">
    <source>
        <dbReference type="SAM" id="MobiDB-lite"/>
    </source>
</evidence>
<evidence type="ECO:0000313" key="11">
    <source>
        <dbReference type="EMBL" id="KAG8442930.1"/>
    </source>
</evidence>
<keyword evidence="4" id="KW-0132">Cell division</keyword>
<keyword evidence="3" id="KW-0158">Chromosome</keyword>
<evidence type="ECO:0000256" key="2">
    <source>
        <dbReference type="ARBA" id="ARBA00010845"/>
    </source>
</evidence>
<dbReference type="Pfam" id="PF07557">
    <property type="entry name" value="Shugoshin_C"/>
    <property type="match status" value="1"/>
</dbReference>
<dbReference type="PANTHER" id="PTHR21577">
    <property type="entry name" value="SHUGOSHIN"/>
    <property type="match status" value="1"/>
</dbReference>
<dbReference type="Proteomes" id="UP000812440">
    <property type="component" value="Chromosome 6"/>
</dbReference>
<feature type="region of interest" description="Disordered" evidence="9">
    <location>
        <begin position="449"/>
        <end position="482"/>
    </location>
</feature>
<comment type="subcellular location">
    <subcellularLocation>
        <location evidence="1">Chromosome</location>
        <location evidence="1">Centromere</location>
    </subcellularLocation>
</comment>
<evidence type="ECO:0000259" key="10">
    <source>
        <dbReference type="Pfam" id="PF07557"/>
    </source>
</evidence>
<dbReference type="GO" id="GO:0045132">
    <property type="term" value="P:meiotic chromosome segregation"/>
    <property type="evidence" value="ECO:0007669"/>
    <property type="project" value="InterPro"/>
</dbReference>
<feature type="region of interest" description="Disordered" evidence="9">
    <location>
        <begin position="408"/>
        <end position="434"/>
    </location>
</feature>
<dbReference type="GO" id="GO:0005634">
    <property type="term" value="C:nucleus"/>
    <property type="evidence" value="ECO:0007669"/>
    <property type="project" value="InterPro"/>
</dbReference>
<feature type="compositionally biased region" description="Polar residues" evidence="9">
    <location>
        <begin position="457"/>
        <end position="467"/>
    </location>
</feature>
<evidence type="ECO:0000256" key="8">
    <source>
        <dbReference type="ARBA" id="ARBA00023328"/>
    </source>
</evidence>
<keyword evidence="6" id="KW-0175">Coiled coil</keyword>
<evidence type="ECO:0000256" key="5">
    <source>
        <dbReference type="ARBA" id="ARBA00022829"/>
    </source>
</evidence>
<reference evidence="11" key="1">
    <citation type="thesis" date="2020" institute="ProQuest LLC" country="789 East Eisenhower Parkway, Ann Arbor, MI, USA">
        <title>Comparative Genomics and Chromosome Evolution.</title>
        <authorList>
            <person name="Mudd A.B."/>
        </authorList>
    </citation>
    <scope>NUCLEOTIDE SEQUENCE</scope>
    <source>
        <strain evidence="11">Female2</strain>
        <tissue evidence="11">Blood</tissue>
    </source>
</reference>
<feature type="compositionally biased region" description="Basic and acidic residues" evidence="9">
    <location>
        <begin position="361"/>
        <end position="387"/>
    </location>
</feature>
<dbReference type="EMBL" id="JAACNH010000005">
    <property type="protein sequence ID" value="KAG8442930.1"/>
    <property type="molecule type" value="Genomic_DNA"/>
</dbReference>
<evidence type="ECO:0000256" key="1">
    <source>
        <dbReference type="ARBA" id="ARBA00004584"/>
    </source>
</evidence>
<sequence length="653" mass="74272">MVKERCLRQAFQDSLEDIKERMKEKRIKKLAKANTVNKTLCTKVQILNNSSVAVKNYKANNKALALALEAEKLKTRQAQDLILHLKREHQRMMFEIFMLRRKLQLQQGRDTAESKLASMKDIIAKVAHNLLETANLLEPAHALCSNEIDSRLNPSVVDKKESNNPGVSNIVHRLQDSGSSTVGNVIPEALKRNLHKVILEPNERATGFNQISRGRISQPHQSSFTSKMEESNLIDGNESGSRINKNVSLRRRASSLNIFLEESLPLEDNVNSHHNVPEPENNLLKEECTSEIRREGRADNSNAQSPVKEMYNPLGMVSRIKSSTPEPKPRRISNKNKEETHAGRERVRKGKADKVVAQLKKPWENSKPRARSKSKERSATKQSKEKMNSSLNSGDAYDFAFEETVHITPFRQNKSEESQNELEESLKGNRSEYSISGEELDDSLYLPYKERGKNRNSKPNISPITSRPRSKRNKTEVSTELVSEKIMTRNSLKRKSENTFTEAVETYTEKSSFPTCMKTNENILECLEVKVISEELDNDTIPTAGEPGGSSTPRIRFSDVTNLSENTDSKKHLNVIFNEDERMTFGTPARKRRCKVAVNYAEPKISGKLRRGDPFTDTEFLNSPIFKQKDSKRNSLNRQSLSRYNEVFVGCSR</sequence>
<feature type="region of interest" description="Disordered" evidence="9">
    <location>
        <begin position="292"/>
        <end position="394"/>
    </location>
</feature>
<dbReference type="OrthoDB" id="9901374at2759"/>
<feature type="compositionally biased region" description="Basic and acidic residues" evidence="9">
    <location>
        <begin position="473"/>
        <end position="482"/>
    </location>
</feature>
<evidence type="ECO:0000256" key="7">
    <source>
        <dbReference type="ARBA" id="ARBA00023306"/>
    </source>
</evidence>
<dbReference type="InterPro" id="IPR011515">
    <property type="entry name" value="Shugoshin_C"/>
</dbReference>
<dbReference type="Gene3D" id="1.20.5.730">
    <property type="entry name" value="Single helix bin"/>
    <property type="match status" value="1"/>
</dbReference>
<comment type="similarity">
    <text evidence="2">Belongs to the shugoshin family.</text>
</comment>
<keyword evidence="8" id="KW-0137">Centromere</keyword>
<evidence type="ECO:0000256" key="3">
    <source>
        <dbReference type="ARBA" id="ARBA00022454"/>
    </source>
</evidence>
<evidence type="ECO:0000256" key="4">
    <source>
        <dbReference type="ARBA" id="ARBA00022618"/>
    </source>
</evidence>
<evidence type="ECO:0000256" key="6">
    <source>
        <dbReference type="ARBA" id="ARBA00023054"/>
    </source>
</evidence>
<dbReference type="AlphaFoldDB" id="A0A8T2JHY3"/>
<feature type="domain" description="Shugoshin C-terminal" evidence="10">
    <location>
        <begin position="590"/>
        <end position="611"/>
    </location>
</feature>
<keyword evidence="12" id="KW-1185">Reference proteome</keyword>
<dbReference type="PANTHER" id="PTHR21577:SF3">
    <property type="entry name" value="SHUGOSHIN 1-RELATED"/>
    <property type="match status" value="1"/>
</dbReference>
<organism evidence="11 12">
    <name type="scientific">Hymenochirus boettgeri</name>
    <name type="common">Congo dwarf clawed frog</name>
    <dbReference type="NCBI Taxonomy" id="247094"/>
    <lineage>
        <taxon>Eukaryota</taxon>
        <taxon>Metazoa</taxon>
        <taxon>Chordata</taxon>
        <taxon>Craniata</taxon>
        <taxon>Vertebrata</taxon>
        <taxon>Euteleostomi</taxon>
        <taxon>Amphibia</taxon>
        <taxon>Batrachia</taxon>
        <taxon>Anura</taxon>
        <taxon>Pipoidea</taxon>
        <taxon>Pipidae</taxon>
        <taxon>Pipinae</taxon>
        <taxon>Hymenochirus</taxon>
    </lineage>
</organism>
<gene>
    <name evidence="11" type="ORF">GDO86_011662</name>
</gene>
<accession>A0A8T2JHY3</accession>
<name>A0A8T2JHY3_9PIPI</name>
<protein>
    <recommendedName>
        <fullName evidence="10">Shugoshin C-terminal domain-containing protein</fullName>
    </recommendedName>
</protein>
<comment type="caution">
    <text evidence="11">The sequence shown here is derived from an EMBL/GenBank/DDBJ whole genome shotgun (WGS) entry which is preliminary data.</text>
</comment>